<dbReference type="GO" id="GO:0004519">
    <property type="term" value="F:endonuclease activity"/>
    <property type="evidence" value="ECO:0007669"/>
    <property type="project" value="InterPro"/>
</dbReference>
<proteinExistence type="predicted"/>
<dbReference type="GO" id="GO:0008270">
    <property type="term" value="F:zinc ion binding"/>
    <property type="evidence" value="ECO:0007669"/>
    <property type="project" value="InterPro"/>
</dbReference>
<dbReference type="Proteomes" id="UP000248724">
    <property type="component" value="Unassembled WGS sequence"/>
</dbReference>
<evidence type="ECO:0000313" key="2">
    <source>
        <dbReference type="EMBL" id="PZR78516.1"/>
    </source>
</evidence>
<sequence>MVKDGSPLGQRDDLLAEIADYVLPILKPYQLSLYLYLLRRSQVAGHPFVRVGKRTIGVGLGKSTRSSQSNYQHIGEQLNGLAELGFLVIGDVTREGTLYEVRLPRAVPAVRELLALSADTAPESVDHYHSPELRRALFERDHWTCHYCAEVVNESNATLDHLVPVSGLGDNSPSNLVTACLECNSIKSGRTYEEAAAGILASVRRRRLAGGTTLDPDLI</sequence>
<dbReference type="InterPro" id="IPR052892">
    <property type="entry name" value="NA-targeting_endonuclease"/>
</dbReference>
<name>A0A2W5Z6Z1_9BACT</name>
<accession>A0A2W5Z6Z1</accession>
<dbReference type="PANTHER" id="PTHR33877">
    <property type="entry name" value="SLL1193 PROTEIN"/>
    <property type="match status" value="1"/>
</dbReference>
<dbReference type="GO" id="GO:0003676">
    <property type="term" value="F:nucleic acid binding"/>
    <property type="evidence" value="ECO:0007669"/>
    <property type="project" value="InterPro"/>
</dbReference>
<dbReference type="CDD" id="cd00085">
    <property type="entry name" value="HNHc"/>
    <property type="match status" value="1"/>
</dbReference>
<comment type="caution">
    <text evidence="2">The sequence shown here is derived from an EMBL/GenBank/DDBJ whole genome shotgun (WGS) entry which is preliminary data.</text>
</comment>
<dbReference type="PANTHER" id="PTHR33877:SF2">
    <property type="entry name" value="OS07G0170200 PROTEIN"/>
    <property type="match status" value="1"/>
</dbReference>
<evidence type="ECO:0000259" key="1">
    <source>
        <dbReference type="SMART" id="SM00507"/>
    </source>
</evidence>
<dbReference type="EMBL" id="QHBU01000256">
    <property type="protein sequence ID" value="PZR78516.1"/>
    <property type="molecule type" value="Genomic_DNA"/>
</dbReference>
<gene>
    <name evidence="2" type="ORF">DLM65_12735</name>
</gene>
<dbReference type="SMART" id="SM00507">
    <property type="entry name" value="HNHc"/>
    <property type="match status" value="1"/>
</dbReference>
<dbReference type="Pfam" id="PF14279">
    <property type="entry name" value="HNH_5"/>
    <property type="match status" value="1"/>
</dbReference>
<evidence type="ECO:0000313" key="3">
    <source>
        <dbReference type="Proteomes" id="UP000248724"/>
    </source>
</evidence>
<protein>
    <recommendedName>
        <fullName evidence="1">HNH nuclease domain-containing protein</fullName>
    </recommendedName>
</protein>
<dbReference type="Gene3D" id="1.10.30.50">
    <property type="match status" value="1"/>
</dbReference>
<reference evidence="2 3" key="1">
    <citation type="journal article" date="2017" name="Nature">
        <title>Atmospheric trace gases support primary production in Antarctic desert surface soil.</title>
        <authorList>
            <person name="Ji M."/>
            <person name="Greening C."/>
            <person name="Vanwonterghem I."/>
            <person name="Carere C.R."/>
            <person name="Bay S.K."/>
            <person name="Steen J.A."/>
            <person name="Montgomery K."/>
            <person name="Lines T."/>
            <person name="Beardall J."/>
            <person name="van Dorst J."/>
            <person name="Snape I."/>
            <person name="Stott M.B."/>
            <person name="Hugenholtz P."/>
            <person name="Ferrari B.C."/>
        </authorList>
    </citation>
    <scope>NUCLEOTIDE SEQUENCE [LARGE SCALE GENOMIC DNA]</scope>
    <source>
        <strain evidence="2">RRmetagenome_bin12</strain>
    </source>
</reference>
<feature type="domain" description="HNH nuclease" evidence="1">
    <location>
        <begin position="132"/>
        <end position="185"/>
    </location>
</feature>
<dbReference type="InterPro" id="IPR003615">
    <property type="entry name" value="HNH_nuc"/>
</dbReference>
<dbReference type="InterPro" id="IPR029471">
    <property type="entry name" value="HNH_5"/>
</dbReference>
<organism evidence="2 3">
    <name type="scientific">Candidatus Aeolococcus gillhamiae</name>
    <dbReference type="NCBI Taxonomy" id="3127015"/>
    <lineage>
        <taxon>Bacteria</taxon>
        <taxon>Bacillati</taxon>
        <taxon>Candidatus Dormiibacterota</taxon>
        <taxon>Candidatus Dormibacteria</taxon>
        <taxon>Candidatus Aeolococcales</taxon>
        <taxon>Candidatus Aeolococcaceae</taxon>
        <taxon>Candidatus Aeolococcus</taxon>
    </lineage>
</organism>
<dbReference type="AlphaFoldDB" id="A0A2W5Z6Z1"/>